<dbReference type="InterPro" id="IPR029465">
    <property type="entry name" value="ATPgrasp_TupA"/>
</dbReference>
<evidence type="ECO:0000313" key="1">
    <source>
        <dbReference type="EMBL" id="GAD79650.1"/>
    </source>
</evidence>
<reference evidence="1 2" key="1">
    <citation type="submission" date="2013-09" db="EMBL/GenBank/DDBJ databases">
        <title>Whole genome shotgun sequence of Vibrio ezurae NBRC 102218.</title>
        <authorList>
            <person name="Yoshida I."/>
            <person name="Hosoyama A."/>
            <person name="Numata M."/>
            <person name="Hashimoto M."/>
            <person name="Hosoyama Y."/>
            <person name="Tsuchikane K."/>
            <person name="Noguchi M."/>
            <person name="Hirakata S."/>
            <person name="Ichikawa N."/>
            <person name="Ohji S."/>
            <person name="Yamazoe A."/>
            <person name="Fujita N."/>
        </authorList>
    </citation>
    <scope>NUCLEOTIDE SEQUENCE [LARGE SCALE GENOMIC DNA]</scope>
    <source>
        <strain evidence="1 2">NBRC 102218</strain>
    </source>
</reference>
<dbReference type="STRING" id="1219080.VEZ01S_19_00650"/>
<evidence type="ECO:0000313" key="2">
    <source>
        <dbReference type="Proteomes" id="UP000016562"/>
    </source>
</evidence>
<accession>U3B103</accession>
<gene>
    <name evidence="1" type="ORF">VEZ01S_19_00650</name>
</gene>
<dbReference type="AlphaFoldDB" id="U3B103"/>
<keyword evidence="2" id="KW-1185">Reference proteome</keyword>
<dbReference type="Pfam" id="PF14305">
    <property type="entry name" value="ATPgrasp_TupA"/>
    <property type="match status" value="1"/>
</dbReference>
<dbReference type="Proteomes" id="UP000016562">
    <property type="component" value="Unassembled WGS sequence"/>
</dbReference>
<proteinExistence type="predicted"/>
<sequence length="268" mass="32203">MIFFKYHGYKFNTKNPSSFSEKLMYRKMHWSDQRYVELSDKVKVKEYVADLIGEEYVNKNIAVYENITVKELKSKIDSFGDMFIKANHNSGPVFGIGEHTTDRELEIIVDSINKQMNIDFGSINQERWYSKIERKILLEKKLVDKNNNDILDYKFHVFRNKGKVKTFVQVDFERNTHHSRSFYDENFRWIPFTTEYPIVKTDIAKPRNFDEMLKLARQLSLDFDYVRVDFYNIDGEIIFGEITFAHGSGLEKFNHREYDFWLGKYWVY</sequence>
<comment type="caution">
    <text evidence="1">The sequence shown here is derived from an EMBL/GenBank/DDBJ whole genome shotgun (WGS) entry which is preliminary data.</text>
</comment>
<organism evidence="1 2">
    <name type="scientific">Vibrio ezurae NBRC 102218</name>
    <dbReference type="NCBI Taxonomy" id="1219080"/>
    <lineage>
        <taxon>Bacteria</taxon>
        <taxon>Pseudomonadati</taxon>
        <taxon>Pseudomonadota</taxon>
        <taxon>Gammaproteobacteria</taxon>
        <taxon>Vibrionales</taxon>
        <taxon>Vibrionaceae</taxon>
        <taxon>Vibrio</taxon>
    </lineage>
</organism>
<dbReference type="eggNOG" id="COG3307">
    <property type="taxonomic scope" value="Bacteria"/>
</dbReference>
<dbReference type="EMBL" id="BATM01000019">
    <property type="protein sequence ID" value="GAD79650.1"/>
    <property type="molecule type" value="Genomic_DNA"/>
</dbReference>
<protein>
    <submittedName>
        <fullName evidence="1">Uncharacterized protein</fullName>
    </submittedName>
</protein>
<name>U3B103_9VIBR</name>